<dbReference type="PANTHER" id="PTHR10099:SF1">
    <property type="entry name" value="PHOSPHORIBOSYLFORMYLGLYCINAMIDINE SYNTHASE"/>
    <property type="match status" value="1"/>
</dbReference>
<dbReference type="InterPro" id="IPR055181">
    <property type="entry name" value="FGAR-AT_PurM_N-like"/>
</dbReference>
<keyword evidence="9" id="KW-0658">Purine biosynthesis</keyword>
<dbReference type="Pfam" id="PF13507">
    <property type="entry name" value="GATase_5"/>
    <property type="match status" value="1"/>
</dbReference>
<dbReference type="InterPro" id="IPR010073">
    <property type="entry name" value="PurL_large"/>
</dbReference>
<feature type="domain" description="Phosphoribosylformylglycinamidine synthase linker" evidence="19">
    <location>
        <begin position="195"/>
        <end position="242"/>
    </location>
</feature>
<dbReference type="InterPro" id="IPR040707">
    <property type="entry name" value="FGAR-AT_N"/>
</dbReference>
<evidence type="ECO:0000256" key="6">
    <source>
        <dbReference type="ARBA" id="ARBA00022598"/>
    </source>
</evidence>
<dbReference type="CDD" id="cd02203">
    <property type="entry name" value="PurL_repeat1"/>
    <property type="match status" value="1"/>
</dbReference>
<dbReference type="SUPFAM" id="SSF55326">
    <property type="entry name" value="PurM N-terminal domain-like"/>
    <property type="match status" value="2"/>
</dbReference>
<feature type="domain" description="Phosphoribosylformylglycinamidine synthase N-terminal" evidence="20">
    <location>
        <begin position="38"/>
        <end position="179"/>
    </location>
</feature>
<dbReference type="SUPFAM" id="SSF52317">
    <property type="entry name" value="Class I glutamine amidotransferase-like"/>
    <property type="match status" value="1"/>
</dbReference>
<evidence type="ECO:0000256" key="2">
    <source>
        <dbReference type="ARBA" id="ARBA00004920"/>
    </source>
</evidence>
<keyword evidence="8" id="KW-0547">Nucleotide-binding</keyword>
<keyword evidence="7" id="KW-0479">Metal-binding</keyword>
<dbReference type="FunFam" id="3.30.1330.10:FF:000002">
    <property type="entry name" value="Phosphoribosylformylglycinamidine synthase"/>
    <property type="match status" value="1"/>
</dbReference>
<dbReference type="GO" id="GO:0046872">
    <property type="term" value="F:metal ion binding"/>
    <property type="evidence" value="ECO:0007669"/>
    <property type="project" value="UniProtKB-KW"/>
</dbReference>
<comment type="catalytic activity">
    <reaction evidence="15">
        <text>N(2)-formyl-N(1)-(5-phospho-beta-D-ribosyl)glycinamide + L-glutamine + ATP + H2O = 2-formamido-N(1)-(5-O-phospho-beta-D-ribosyl)acetamidine + L-glutamate + ADP + phosphate + H(+)</text>
        <dbReference type="Rhea" id="RHEA:17129"/>
        <dbReference type="ChEBI" id="CHEBI:15377"/>
        <dbReference type="ChEBI" id="CHEBI:15378"/>
        <dbReference type="ChEBI" id="CHEBI:29985"/>
        <dbReference type="ChEBI" id="CHEBI:30616"/>
        <dbReference type="ChEBI" id="CHEBI:43474"/>
        <dbReference type="ChEBI" id="CHEBI:58359"/>
        <dbReference type="ChEBI" id="CHEBI:147286"/>
        <dbReference type="ChEBI" id="CHEBI:147287"/>
        <dbReference type="ChEBI" id="CHEBI:456216"/>
        <dbReference type="EC" id="6.3.5.3"/>
    </reaction>
</comment>
<reference evidence="22 23" key="1">
    <citation type="submission" date="2017-04" db="EMBL/GenBank/DDBJ databases">
        <title>Genome sequencing of [Candida] sorbophila.</title>
        <authorList>
            <person name="Ahn J.O."/>
        </authorList>
    </citation>
    <scope>NUCLEOTIDE SEQUENCE [LARGE SCALE GENOMIC DNA]</scope>
    <source>
        <strain evidence="22 23">DS02</strain>
    </source>
</reference>
<dbReference type="CDD" id="cd01740">
    <property type="entry name" value="GATase1_FGAR_AT"/>
    <property type="match status" value="1"/>
</dbReference>
<evidence type="ECO:0000256" key="16">
    <source>
        <dbReference type="ARBA" id="ARBA00057317"/>
    </source>
</evidence>
<dbReference type="InterPro" id="IPR036604">
    <property type="entry name" value="PurS-like_sf"/>
</dbReference>
<evidence type="ECO:0000256" key="3">
    <source>
        <dbReference type="ARBA" id="ARBA00008608"/>
    </source>
</evidence>
<dbReference type="EC" id="6.3.5.3" evidence="4"/>
<dbReference type="STRING" id="45607.A0A2T0FM87"/>
<keyword evidence="23" id="KW-1185">Reference proteome</keyword>
<dbReference type="Pfam" id="PF02769">
    <property type="entry name" value="AIRS_C"/>
    <property type="match status" value="2"/>
</dbReference>
<dbReference type="GO" id="GO:0004642">
    <property type="term" value="F:phosphoribosylformylglycinamidine synthase activity"/>
    <property type="evidence" value="ECO:0007669"/>
    <property type="project" value="UniProtKB-EC"/>
</dbReference>
<evidence type="ECO:0000313" key="22">
    <source>
        <dbReference type="EMBL" id="PRT56087.1"/>
    </source>
</evidence>
<evidence type="ECO:0000256" key="5">
    <source>
        <dbReference type="ARBA" id="ARBA00022490"/>
    </source>
</evidence>
<comment type="pathway">
    <text evidence="2">Purine metabolism; IMP biosynthesis via de novo pathway; 5-amino-1-(5-phospho-D-ribosyl)imidazole from N(2)-formyl-N(1)-(5-phospho-D-ribosyl)glycinamide: step 1/2.</text>
</comment>
<dbReference type="GO" id="GO:0005737">
    <property type="term" value="C:cytoplasm"/>
    <property type="evidence" value="ECO:0007669"/>
    <property type="project" value="UniProtKB-SubCell"/>
</dbReference>
<dbReference type="UniPathway" id="UPA00074">
    <property type="reaction ID" value="UER00128"/>
</dbReference>
<evidence type="ECO:0000256" key="17">
    <source>
        <dbReference type="ARBA" id="ARBA00071729"/>
    </source>
</evidence>
<dbReference type="Pfam" id="PF18076">
    <property type="entry name" value="FGAR-AT_N"/>
    <property type="match status" value="1"/>
</dbReference>
<evidence type="ECO:0000256" key="1">
    <source>
        <dbReference type="ARBA" id="ARBA00004496"/>
    </source>
</evidence>
<feature type="domain" description="PurM-like C-terminal" evidence="18">
    <location>
        <begin position="855"/>
        <end position="940"/>
    </location>
</feature>
<accession>A0A2T0FM87</accession>
<dbReference type="SUPFAM" id="SSF56042">
    <property type="entry name" value="PurM C-terminal domain-like"/>
    <property type="match status" value="2"/>
</dbReference>
<comment type="subcellular location">
    <subcellularLocation>
        <location evidence="1">Cytoplasm</location>
    </subcellularLocation>
</comment>
<keyword evidence="6" id="KW-0436">Ligase</keyword>
<dbReference type="GO" id="GO:0006189">
    <property type="term" value="P:'de novo' IMP biosynthetic process"/>
    <property type="evidence" value="ECO:0007669"/>
    <property type="project" value="UniProtKB-UniPathway"/>
</dbReference>
<keyword evidence="12" id="KW-0315">Glutamine amidotransferase</keyword>
<dbReference type="PROSITE" id="PS51273">
    <property type="entry name" value="GATASE_TYPE_1"/>
    <property type="match status" value="1"/>
</dbReference>
<dbReference type="InterPro" id="IPR036921">
    <property type="entry name" value="PurM-like_N_sf"/>
</dbReference>
<evidence type="ECO:0000256" key="10">
    <source>
        <dbReference type="ARBA" id="ARBA00022840"/>
    </source>
</evidence>
<feature type="domain" description="PurM-like C-terminal" evidence="18">
    <location>
        <begin position="456"/>
        <end position="610"/>
    </location>
</feature>
<evidence type="ECO:0000256" key="12">
    <source>
        <dbReference type="ARBA" id="ARBA00022962"/>
    </source>
</evidence>
<evidence type="ECO:0000256" key="13">
    <source>
        <dbReference type="ARBA" id="ARBA00029823"/>
    </source>
</evidence>
<name>A0A2T0FM87_9ASCO</name>
<comment type="function">
    <text evidence="16">Phosphoribosylformylglycinamidine synthase involved in the purines biosynthetic pathway. Catalyzes the ATP-dependent conversion of formylglycinamide ribonucleotide (FGAR) and glutamine to yield formylglycinamidine ribonucleotide (FGAM) and glutamate.</text>
</comment>
<dbReference type="Gene3D" id="3.30.1330.10">
    <property type="entry name" value="PurM-like, N-terminal domain"/>
    <property type="match status" value="2"/>
</dbReference>
<dbReference type="SUPFAM" id="SSF82697">
    <property type="entry name" value="PurS-like"/>
    <property type="match status" value="1"/>
</dbReference>
<feature type="domain" description="FGAR-AT PurM N-terminal-like" evidence="21">
    <location>
        <begin position="674"/>
        <end position="830"/>
    </location>
</feature>
<keyword evidence="5" id="KW-0963">Cytoplasm</keyword>
<evidence type="ECO:0000259" key="21">
    <source>
        <dbReference type="Pfam" id="PF22689"/>
    </source>
</evidence>
<evidence type="ECO:0000256" key="11">
    <source>
        <dbReference type="ARBA" id="ARBA00022842"/>
    </source>
</evidence>
<dbReference type="Proteomes" id="UP000238350">
    <property type="component" value="Unassembled WGS sequence"/>
</dbReference>
<evidence type="ECO:0000259" key="18">
    <source>
        <dbReference type="Pfam" id="PF02769"/>
    </source>
</evidence>
<dbReference type="InterPro" id="IPR029062">
    <property type="entry name" value="Class_I_gatase-like"/>
</dbReference>
<dbReference type="Gene3D" id="3.40.50.880">
    <property type="match status" value="1"/>
</dbReference>
<dbReference type="HAMAP" id="MF_00419">
    <property type="entry name" value="PurL_1"/>
    <property type="match status" value="1"/>
</dbReference>
<gene>
    <name evidence="22" type="ORF">B9G98_03707</name>
</gene>
<dbReference type="NCBIfam" id="TIGR01735">
    <property type="entry name" value="FGAM_synt"/>
    <property type="match status" value="1"/>
</dbReference>
<comment type="similarity">
    <text evidence="3">In the N-terminal section; belongs to the FGAMS family.</text>
</comment>
<protein>
    <recommendedName>
        <fullName evidence="17">Phosphoribosylformylglycinamidine synthase</fullName>
        <ecNumber evidence="4">6.3.5.3</ecNumber>
    </recommendedName>
    <alternativeName>
        <fullName evidence="14">Formylglycinamide ribonucleotide amidotransferase</fullName>
    </alternativeName>
    <alternativeName>
        <fullName evidence="13">Formylglycinamide ribotide amidotransferase</fullName>
    </alternativeName>
</protein>
<evidence type="ECO:0000256" key="9">
    <source>
        <dbReference type="ARBA" id="ARBA00022755"/>
    </source>
</evidence>
<comment type="caution">
    <text evidence="22">The sequence shown here is derived from an EMBL/GenBank/DDBJ whole genome shotgun (WGS) entry which is preliminary data.</text>
</comment>
<dbReference type="OrthoDB" id="6666987at2759"/>
<dbReference type="CDD" id="cd02204">
    <property type="entry name" value="PurL_repeat2"/>
    <property type="match status" value="1"/>
</dbReference>
<evidence type="ECO:0000256" key="7">
    <source>
        <dbReference type="ARBA" id="ARBA00022723"/>
    </source>
</evidence>
<organism evidence="22 23">
    <name type="scientific">Wickerhamiella sorbophila</name>
    <dbReference type="NCBI Taxonomy" id="45607"/>
    <lineage>
        <taxon>Eukaryota</taxon>
        <taxon>Fungi</taxon>
        <taxon>Dikarya</taxon>
        <taxon>Ascomycota</taxon>
        <taxon>Saccharomycotina</taxon>
        <taxon>Dipodascomycetes</taxon>
        <taxon>Dipodascales</taxon>
        <taxon>Trichomonascaceae</taxon>
        <taxon>Wickerhamiella</taxon>
    </lineage>
</organism>
<dbReference type="InterPro" id="IPR036676">
    <property type="entry name" value="PurM-like_C_sf"/>
</dbReference>
<dbReference type="GO" id="GO:0005524">
    <property type="term" value="F:ATP binding"/>
    <property type="evidence" value="ECO:0007669"/>
    <property type="project" value="UniProtKB-KW"/>
</dbReference>
<dbReference type="Pfam" id="PF18072">
    <property type="entry name" value="FGAR-AT_linker"/>
    <property type="match status" value="1"/>
</dbReference>
<keyword evidence="10" id="KW-0067">ATP-binding</keyword>
<dbReference type="Gene3D" id="1.10.8.750">
    <property type="entry name" value="Phosphoribosylformylglycinamidine synthase, linker domain"/>
    <property type="match status" value="1"/>
</dbReference>
<dbReference type="FunFam" id="3.40.50.880:FF:000008">
    <property type="entry name" value="Phosphoribosylformylglycinamidine synthase"/>
    <property type="match status" value="1"/>
</dbReference>
<evidence type="ECO:0000259" key="20">
    <source>
        <dbReference type="Pfam" id="PF18076"/>
    </source>
</evidence>
<evidence type="ECO:0000256" key="8">
    <source>
        <dbReference type="ARBA" id="ARBA00022741"/>
    </source>
</evidence>
<dbReference type="GeneID" id="36517455"/>
<evidence type="ECO:0000256" key="15">
    <source>
        <dbReference type="ARBA" id="ARBA00052585"/>
    </source>
</evidence>
<dbReference type="FunFam" id="3.30.1330.10:FF:000005">
    <property type="entry name" value="Phosphoribosylformylglycinamidine synthase"/>
    <property type="match status" value="1"/>
</dbReference>
<proteinExistence type="inferred from homology"/>
<dbReference type="RefSeq" id="XP_024666032.1">
    <property type="nucleotide sequence ID" value="XM_024810264.1"/>
</dbReference>
<dbReference type="InterPro" id="IPR010918">
    <property type="entry name" value="PurM-like_C_dom"/>
</dbReference>
<evidence type="ECO:0000256" key="4">
    <source>
        <dbReference type="ARBA" id="ARBA00012747"/>
    </source>
</evidence>
<dbReference type="Pfam" id="PF22689">
    <property type="entry name" value="FGAR-AT_PurM_N-like"/>
    <property type="match status" value="1"/>
</dbReference>
<dbReference type="FunFam" id="3.90.650.10:FF:000002">
    <property type="entry name" value="Phosphoribosylformylglycinamidine synthase"/>
    <property type="match status" value="1"/>
</dbReference>
<sequence length="1312" mass="141143">MLVKCGSVANSPFRVNAYINSMNKTLNSSAVVALRSVFVHYIQPTATSKLCESTDRLQLVDSILSYGNVVPADDSLGQALVAAVSNPDSASLPDSCYVVYVVPRPGTISPWSSKATNIFENCNFGDDIERVERGVAFLLKVRKGFPFDDYLNQASFLDTLHDRMTQSVFLHKVDGKLLFQHGKPKPLVSMPRSGIAEANKQLGLALDNAEIDYLNQAFPHRDPTDVELFMFAQVNSEHCRHKIFNADWKIDGEAKQKSLFRMIRDTNDANPQHTISAYSDNAAVIEGTSAYFYAPDPKTKSYTLTKEQVPYLAKVETHNHPTAVSPFPGAATGSGGEIRDECAVGRGSRPKAGLTGFATSDLLIPEFSQPWEADVGKPNHISGALDIMLEAPLGGAAFNNEFGRPALTGYFRTLSTTVAGTGKEAVVRGYHKPIMLAGGVGTVRPQFALKDHRIAPGASLIVLGGPAMLIGLGGGAASSVNSGDSSADLDFASVQRDNPEMQRRAQQVIDACIAMGDKNPIVFIHDVGAGGLSNAFTELIHDNNVGGVFDIRKVPCVDSSMSPMEIWCCEAQERFVLAVNASDMPVFEAICARERAIYGVVGEATAKEHLLVTDSLLGGSPVDLDLSVLFGKPPKMSRTSSSKRPKIDAVSIPKGPTVFSEALDRVLSLPSVASKSFLITIGDRSITGLVARDQFVGPWQVPVADVAVTLASYGEGVHGGEAFAVGERPSIAISNPAASARVAVAEALLNLFAADVRSLDEVRLSANWMASPNFDDDGADLYEAVKALSEFCIPLGVSVPVGKDSMSMSMKWDKKQVTAPISVVVSSFAAVSDVRRTWTPQLARDSSAKIVHVSLGPSGHLGASSLAQVYKQVGSDVPDVDNKVLGGLLKAIIELHALDIVLAYHDVSDGGIITSLVEMAFAGRTGLQIVAPGAAIELFGEEPGALFQVRDVEGFAKVLAKHGVAGREIATVDLSSEQLITVVENGSVVLRSTRAKLQNTWSQVSYHMQRLRDNPQCADQELANISDDADPGLLYKLIFDLPESLVDSEGPKPRVAILREQGVNGHVEMSYAFRQAGFDAVDVHMSDLHGKRFDLKDFVGFAACGGFSYGDVLGAGNGWASNVLYNPDLLEMFTEFFAREDTFALGVCNGCQFLSRLKSIIPGCENWPAFVRNQSEQFEARTAMVEIVGDDSDESPCIMLNGMRGSRLPVAVAHGEGRVEFANAAQQQAFLQQNLVVLRYVDNYGKPTERYPFNPNGSIQGITGIRSPNGRVVALMPHPERTTIGDVGSYPSGFAVGPWLRMFRNARDWASN</sequence>
<dbReference type="EMBL" id="NDIQ01000022">
    <property type="protein sequence ID" value="PRT56087.1"/>
    <property type="molecule type" value="Genomic_DNA"/>
</dbReference>
<evidence type="ECO:0000313" key="23">
    <source>
        <dbReference type="Proteomes" id="UP000238350"/>
    </source>
</evidence>
<evidence type="ECO:0000259" key="19">
    <source>
        <dbReference type="Pfam" id="PF18072"/>
    </source>
</evidence>
<evidence type="ECO:0000256" key="14">
    <source>
        <dbReference type="ARBA" id="ARBA00032632"/>
    </source>
</evidence>
<dbReference type="InterPro" id="IPR041609">
    <property type="entry name" value="PurL_linker"/>
</dbReference>
<dbReference type="NCBIfam" id="NF003672">
    <property type="entry name" value="PRK05297.1"/>
    <property type="match status" value="1"/>
</dbReference>
<dbReference type="Gene3D" id="3.90.650.10">
    <property type="entry name" value="PurM-like C-terminal domain"/>
    <property type="match status" value="2"/>
</dbReference>
<keyword evidence="11" id="KW-0460">Magnesium</keyword>
<dbReference type="PANTHER" id="PTHR10099">
    <property type="entry name" value="PHOSPHORIBOSYLFORMYLGLYCINAMIDINE SYNTHASE"/>
    <property type="match status" value="1"/>
</dbReference>
<dbReference type="SUPFAM" id="SSF109736">
    <property type="entry name" value="FGAM synthase PurL, linker domain"/>
    <property type="match status" value="1"/>
</dbReference>
<dbReference type="SMART" id="SM01211">
    <property type="entry name" value="GATase_5"/>
    <property type="match status" value="1"/>
</dbReference>